<sequence length="107" mass="11849">MLIQKSPSSRNVPGRCTGHRFKPQVHTWLCSLLGSVWWAGWGHRLRPGGKKEESLMSHQFLWLLQIVESSAQVRAAVAGMMGRGKAEALGRVGRISRDGQSKGREQG</sequence>
<keyword evidence="2" id="KW-1185">Reference proteome</keyword>
<accession>A0A4D9EEY4</accession>
<protein>
    <submittedName>
        <fullName evidence="1">Testis-expressed sequence 15 protein</fullName>
    </submittedName>
</protein>
<reference evidence="1 2" key="1">
    <citation type="submission" date="2019-04" db="EMBL/GenBank/DDBJ databases">
        <title>Draft genome of the big-headed turtle Platysternon megacephalum.</title>
        <authorList>
            <person name="Gong S."/>
        </authorList>
    </citation>
    <scope>NUCLEOTIDE SEQUENCE [LARGE SCALE GENOMIC DNA]</scope>
    <source>
        <strain evidence="1">DO16091913</strain>
        <tissue evidence="1">Muscle</tissue>
    </source>
</reference>
<evidence type="ECO:0000313" key="1">
    <source>
        <dbReference type="EMBL" id="TFK05160.1"/>
    </source>
</evidence>
<evidence type="ECO:0000313" key="2">
    <source>
        <dbReference type="Proteomes" id="UP000297703"/>
    </source>
</evidence>
<organism evidence="1 2">
    <name type="scientific">Platysternon megacephalum</name>
    <name type="common">big-headed turtle</name>
    <dbReference type="NCBI Taxonomy" id="55544"/>
    <lineage>
        <taxon>Eukaryota</taxon>
        <taxon>Metazoa</taxon>
        <taxon>Chordata</taxon>
        <taxon>Craniata</taxon>
        <taxon>Vertebrata</taxon>
        <taxon>Euteleostomi</taxon>
        <taxon>Archelosauria</taxon>
        <taxon>Testudinata</taxon>
        <taxon>Testudines</taxon>
        <taxon>Cryptodira</taxon>
        <taxon>Durocryptodira</taxon>
        <taxon>Testudinoidea</taxon>
        <taxon>Platysternidae</taxon>
        <taxon>Platysternon</taxon>
    </lineage>
</organism>
<name>A0A4D9EEY4_9SAUR</name>
<gene>
    <name evidence="1" type="ORF">DR999_PMT12168</name>
</gene>
<dbReference type="AlphaFoldDB" id="A0A4D9EEY4"/>
<dbReference type="Proteomes" id="UP000297703">
    <property type="component" value="Unassembled WGS sequence"/>
</dbReference>
<dbReference type="EMBL" id="QXTE01000119">
    <property type="protein sequence ID" value="TFK05160.1"/>
    <property type="molecule type" value="Genomic_DNA"/>
</dbReference>
<reference evidence="1 2" key="2">
    <citation type="submission" date="2019-04" db="EMBL/GenBank/DDBJ databases">
        <title>The genome sequence of big-headed turtle.</title>
        <authorList>
            <person name="Gong S."/>
        </authorList>
    </citation>
    <scope>NUCLEOTIDE SEQUENCE [LARGE SCALE GENOMIC DNA]</scope>
    <source>
        <strain evidence="1">DO16091913</strain>
        <tissue evidence="1">Muscle</tissue>
    </source>
</reference>
<comment type="caution">
    <text evidence="1">The sequence shown here is derived from an EMBL/GenBank/DDBJ whole genome shotgun (WGS) entry which is preliminary data.</text>
</comment>
<proteinExistence type="predicted"/>